<dbReference type="GO" id="GO:0006355">
    <property type="term" value="P:regulation of DNA-templated transcription"/>
    <property type="evidence" value="ECO:0007669"/>
    <property type="project" value="InterPro"/>
</dbReference>
<keyword evidence="1" id="KW-0808">Transferase</keyword>
<dbReference type="GO" id="GO:0005634">
    <property type="term" value="C:nucleus"/>
    <property type="evidence" value="ECO:0007669"/>
    <property type="project" value="UniProtKB-SubCell"/>
</dbReference>
<evidence type="ECO:0000313" key="6">
    <source>
        <dbReference type="EMBL" id="CDY70019.1"/>
    </source>
</evidence>
<evidence type="ECO:0000256" key="1">
    <source>
        <dbReference type="ARBA" id="ARBA00022679"/>
    </source>
</evidence>
<dbReference type="Pfam" id="PF01853">
    <property type="entry name" value="MOZ_SAS"/>
    <property type="match status" value="1"/>
</dbReference>
<name>A0A078JT59_BRANA</name>
<sequence length="198" mass="22680">MLMTSNRYMARSMRRTSVIWQSYFLTNKLFTTTSICSCSILCVNVMIGGRRHMVGYFSKVPPYKFIWLWLHLVSGMKRIQKKRTTRLVSILTLPPYQRKGYGKFLIALYEYSFHLTLKEGKVGTPGRPLSDLGLGNIIKMQEMSDMSAFDMAAIKALSTLQSLELIQYRKGQHVNCAGRGGLDVDVSKMMLTPFREQN</sequence>
<keyword evidence="2" id="KW-0863">Zinc-finger</keyword>
<dbReference type="SUPFAM" id="SSF55729">
    <property type="entry name" value="Acyl-CoA N-acyltransferases (Nat)"/>
    <property type="match status" value="1"/>
</dbReference>
<dbReference type="Gramene" id="CDY70019">
    <property type="protein sequence ID" value="CDY70019"/>
    <property type="gene ID" value="GSBRNA2T00094294001"/>
</dbReference>
<keyword evidence="3" id="KW-0862">Zinc</keyword>
<dbReference type="OMA" id="SNRYMAR"/>
<comment type="catalytic activity">
    <reaction evidence="4">
        <text>L-lysyl-[protein] + acetyl-CoA = N(6)-acetyl-L-lysyl-[protein] + CoA + H(+)</text>
        <dbReference type="Rhea" id="RHEA:45948"/>
        <dbReference type="Rhea" id="RHEA-COMP:9752"/>
        <dbReference type="Rhea" id="RHEA-COMP:10731"/>
        <dbReference type="ChEBI" id="CHEBI:15378"/>
        <dbReference type="ChEBI" id="CHEBI:29969"/>
        <dbReference type="ChEBI" id="CHEBI:57287"/>
        <dbReference type="ChEBI" id="CHEBI:57288"/>
        <dbReference type="ChEBI" id="CHEBI:61930"/>
        <dbReference type="EC" id="2.3.1.48"/>
    </reaction>
</comment>
<feature type="domain" description="MYST-type HAT" evidence="5">
    <location>
        <begin position="1"/>
        <end position="193"/>
    </location>
</feature>
<dbReference type="InterPro" id="IPR002717">
    <property type="entry name" value="HAT_MYST-type"/>
</dbReference>
<comment type="subcellular location">
    <subcellularLocation>
        <location evidence="4">Nucleus</location>
    </subcellularLocation>
</comment>
<dbReference type="EC" id="2.3.1.48" evidence="4"/>
<dbReference type="AlphaFoldDB" id="A0A078JT59"/>
<keyword evidence="4" id="KW-0539">Nucleus</keyword>
<dbReference type="PANTHER" id="PTHR10615">
    <property type="entry name" value="HISTONE ACETYLTRANSFERASE"/>
    <property type="match status" value="1"/>
</dbReference>
<comment type="similarity">
    <text evidence="4">Belongs to the MYST (SAS/MOZ) family.</text>
</comment>
<evidence type="ECO:0000259" key="5">
    <source>
        <dbReference type="PROSITE" id="PS51726"/>
    </source>
</evidence>
<proteinExistence type="inferred from homology"/>
<dbReference type="PANTHER" id="PTHR10615:SF161">
    <property type="entry name" value="HISTONE ACETYLTRANSFERASE KAT7"/>
    <property type="match status" value="1"/>
</dbReference>
<dbReference type="InterPro" id="IPR016181">
    <property type="entry name" value="Acyl_CoA_acyltransferase"/>
</dbReference>
<reference evidence="6" key="1">
    <citation type="journal article" date="2014" name="Science">
        <title>Plant genetics. Early allopolyploid evolution in the post-Neolithic Brassica napus oilseed genome.</title>
        <authorList>
            <person name="Chalhoub B."/>
            <person name="Denoeud F."/>
            <person name="Liu S."/>
            <person name="Parkin I.A."/>
            <person name="Tang H."/>
            <person name="Wang X."/>
            <person name="Chiquet J."/>
            <person name="Belcram H."/>
            <person name="Tong C."/>
            <person name="Samans B."/>
            <person name="Correa M."/>
            <person name="Da Silva C."/>
            <person name="Just J."/>
            <person name="Falentin C."/>
            <person name="Koh C.S."/>
            <person name="Le Clainche I."/>
            <person name="Bernard M."/>
            <person name="Bento P."/>
            <person name="Noel B."/>
            <person name="Labadie K."/>
            <person name="Alberti A."/>
            <person name="Charles M."/>
            <person name="Arnaud D."/>
            <person name="Guo H."/>
            <person name="Daviaud C."/>
            <person name="Alamery S."/>
            <person name="Jabbari K."/>
            <person name="Zhao M."/>
            <person name="Edger P.P."/>
            <person name="Chelaifa H."/>
            <person name="Tack D."/>
            <person name="Lassalle G."/>
            <person name="Mestiri I."/>
            <person name="Schnel N."/>
            <person name="Le Paslier M.C."/>
            <person name="Fan G."/>
            <person name="Renault V."/>
            <person name="Bayer P.E."/>
            <person name="Golicz A.A."/>
            <person name="Manoli S."/>
            <person name="Lee T.H."/>
            <person name="Thi V.H."/>
            <person name="Chalabi S."/>
            <person name="Hu Q."/>
            <person name="Fan C."/>
            <person name="Tollenaere R."/>
            <person name="Lu Y."/>
            <person name="Battail C."/>
            <person name="Shen J."/>
            <person name="Sidebottom C.H."/>
            <person name="Wang X."/>
            <person name="Canaguier A."/>
            <person name="Chauveau A."/>
            <person name="Berard A."/>
            <person name="Deniot G."/>
            <person name="Guan M."/>
            <person name="Liu Z."/>
            <person name="Sun F."/>
            <person name="Lim Y.P."/>
            <person name="Lyons E."/>
            <person name="Town C.D."/>
            <person name="Bancroft I."/>
            <person name="Wang X."/>
            <person name="Meng J."/>
            <person name="Ma J."/>
            <person name="Pires J.C."/>
            <person name="King G.J."/>
            <person name="Brunel D."/>
            <person name="Delourme R."/>
            <person name="Renard M."/>
            <person name="Aury J.M."/>
            <person name="Adams K.L."/>
            <person name="Batley J."/>
            <person name="Snowdon R.J."/>
            <person name="Tost J."/>
            <person name="Edwards D."/>
            <person name="Zhou Y."/>
            <person name="Hua W."/>
            <person name="Sharpe A.G."/>
            <person name="Paterson A.H."/>
            <person name="Guan C."/>
            <person name="Wincker P."/>
        </authorList>
    </citation>
    <scope>NUCLEOTIDE SEQUENCE [LARGE SCALE GENOMIC DNA]</scope>
</reference>
<dbReference type="PaxDb" id="3708-A0A078JT59"/>
<dbReference type="GO" id="GO:0008270">
    <property type="term" value="F:zinc ion binding"/>
    <property type="evidence" value="ECO:0007669"/>
    <property type="project" value="UniProtKB-KW"/>
</dbReference>
<protein>
    <recommendedName>
        <fullName evidence="4">Histone acetyltransferase</fullName>
        <ecNumber evidence="4">2.3.1.48</ecNumber>
    </recommendedName>
</protein>
<evidence type="ECO:0000256" key="3">
    <source>
        <dbReference type="ARBA" id="ARBA00022833"/>
    </source>
</evidence>
<accession>A0A078JT59</accession>
<evidence type="ECO:0000256" key="2">
    <source>
        <dbReference type="ARBA" id="ARBA00022771"/>
    </source>
</evidence>
<keyword evidence="2" id="KW-0479">Metal-binding</keyword>
<gene>
    <name evidence="6" type="primary">BnaUnng03590D</name>
    <name evidence="6" type="ORF">GSBRNA2T00094294001</name>
</gene>
<dbReference type="InterPro" id="IPR050603">
    <property type="entry name" value="MYST_HAT"/>
</dbReference>
<dbReference type="Gene3D" id="3.40.630.30">
    <property type="match status" value="1"/>
</dbReference>
<dbReference type="STRING" id="3708.A0A078JT59"/>
<organism evidence="6">
    <name type="scientific">Brassica napus</name>
    <name type="common">Rape</name>
    <dbReference type="NCBI Taxonomy" id="3708"/>
    <lineage>
        <taxon>Eukaryota</taxon>
        <taxon>Viridiplantae</taxon>
        <taxon>Streptophyta</taxon>
        <taxon>Embryophyta</taxon>
        <taxon>Tracheophyta</taxon>
        <taxon>Spermatophyta</taxon>
        <taxon>Magnoliopsida</taxon>
        <taxon>eudicotyledons</taxon>
        <taxon>Gunneridae</taxon>
        <taxon>Pentapetalae</taxon>
        <taxon>rosids</taxon>
        <taxon>malvids</taxon>
        <taxon>Brassicales</taxon>
        <taxon>Brassicaceae</taxon>
        <taxon>Brassiceae</taxon>
        <taxon>Brassica</taxon>
    </lineage>
</organism>
<dbReference type="GO" id="GO:0004402">
    <property type="term" value="F:histone acetyltransferase activity"/>
    <property type="evidence" value="ECO:0007669"/>
    <property type="project" value="InterPro"/>
</dbReference>
<reference evidence="6" key="2">
    <citation type="submission" date="2014-06" db="EMBL/GenBank/DDBJ databases">
        <authorList>
            <person name="Genoscope - CEA"/>
        </authorList>
    </citation>
    <scope>NUCLEOTIDE SEQUENCE</scope>
</reference>
<dbReference type="PROSITE" id="PS51726">
    <property type="entry name" value="MYST_HAT"/>
    <property type="match status" value="1"/>
</dbReference>
<evidence type="ECO:0000256" key="4">
    <source>
        <dbReference type="RuleBase" id="RU361211"/>
    </source>
</evidence>
<dbReference type="EMBL" id="LK040941">
    <property type="protein sequence ID" value="CDY70019.1"/>
    <property type="molecule type" value="Genomic_DNA"/>
</dbReference>